<comment type="caution">
    <text evidence="2">The sequence shown here is derived from an EMBL/GenBank/DDBJ whole genome shotgun (WGS) entry which is preliminary data.</text>
</comment>
<feature type="transmembrane region" description="Helical" evidence="1">
    <location>
        <begin position="12"/>
        <end position="33"/>
    </location>
</feature>
<keyword evidence="3" id="KW-1185">Reference proteome</keyword>
<organism evidence="2 3">
    <name type="scientific">Geobacter anodireducens</name>
    <dbReference type="NCBI Taxonomy" id="1340425"/>
    <lineage>
        <taxon>Bacteria</taxon>
        <taxon>Pseudomonadati</taxon>
        <taxon>Thermodesulfobacteriota</taxon>
        <taxon>Desulfuromonadia</taxon>
        <taxon>Geobacterales</taxon>
        <taxon>Geobacteraceae</taxon>
        <taxon>Geobacter</taxon>
    </lineage>
</organism>
<protein>
    <submittedName>
        <fullName evidence="2">Uncharacterized protein</fullName>
    </submittedName>
</protein>
<accession>A0ABR9NUI4</accession>
<keyword evidence="1" id="KW-0812">Transmembrane</keyword>
<sequence>MNPDGKRTQPCILILIALVMACMATAVGIFHLASRADDGLLTRHAELFSFSVLPTASVRHLDSGGRRGRETLYTMDLVYEMFEGTGVEHRTLDTLCRQLDMDPQHARHTLRQRGVTIRPAETLGTAARRYGVNPIALLQALLVGEKVRSGQRRIEEAPRLRLMP</sequence>
<evidence type="ECO:0000313" key="2">
    <source>
        <dbReference type="EMBL" id="MBE2887903.1"/>
    </source>
</evidence>
<evidence type="ECO:0000313" key="3">
    <source>
        <dbReference type="Proteomes" id="UP000618926"/>
    </source>
</evidence>
<dbReference type="Proteomes" id="UP000618926">
    <property type="component" value="Unassembled WGS sequence"/>
</dbReference>
<gene>
    <name evidence="2" type="ORF">IIE05_07970</name>
</gene>
<keyword evidence="1" id="KW-1133">Transmembrane helix</keyword>
<keyword evidence="1" id="KW-0472">Membrane</keyword>
<reference evidence="2 3" key="1">
    <citation type="submission" date="2020-10" db="EMBL/GenBank/DDBJ databases">
        <title>Investigation of anaerobic biodegradation of phenanthrene by a sulfate-dependent Geobacter anodireducens strain PheS2.</title>
        <authorList>
            <person name="Zhang Z."/>
        </authorList>
    </citation>
    <scope>NUCLEOTIDE SEQUENCE [LARGE SCALE GENOMIC DNA]</scope>
    <source>
        <strain evidence="2 3">PheS2</strain>
    </source>
</reference>
<name>A0ABR9NUI4_9BACT</name>
<proteinExistence type="predicted"/>
<evidence type="ECO:0000256" key="1">
    <source>
        <dbReference type="SAM" id="Phobius"/>
    </source>
</evidence>
<dbReference type="PROSITE" id="PS51257">
    <property type="entry name" value="PROKAR_LIPOPROTEIN"/>
    <property type="match status" value="1"/>
</dbReference>
<dbReference type="EMBL" id="JADBFD010000009">
    <property type="protein sequence ID" value="MBE2887903.1"/>
    <property type="molecule type" value="Genomic_DNA"/>
</dbReference>